<dbReference type="GO" id="GO:0005886">
    <property type="term" value="C:plasma membrane"/>
    <property type="evidence" value="ECO:0007669"/>
    <property type="project" value="UniProtKB-SubCell"/>
</dbReference>
<keyword evidence="7 9" id="KW-0472">Membrane</keyword>
<feature type="domain" description="Na+/H+ antiporter NhaC-like C-terminal" evidence="10">
    <location>
        <begin position="224"/>
        <end position="451"/>
    </location>
</feature>
<name>A0A0R1JBK1_9LACO</name>
<feature type="domain" description="Na+/H+ antiporter NhaC-like C-terminal" evidence="10">
    <location>
        <begin position="30"/>
        <end position="214"/>
    </location>
</feature>
<keyword evidence="6 9" id="KW-1133">Transmembrane helix</keyword>
<feature type="transmembrane region" description="Helical" evidence="9">
    <location>
        <begin position="234"/>
        <end position="257"/>
    </location>
</feature>
<comment type="subcellular location">
    <subcellularLocation>
        <location evidence="1">Cell membrane</location>
        <topology evidence="1">Multi-pass membrane protein</topology>
    </subcellularLocation>
</comment>
<dbReference type="InterPro" id="IPR052180">
    <property type="entry name" value="NhaC_Na-H+_Antiporter"/>
</dbReference>
<organism evidence="11 12">
    <name type="scientific">Companilactobacillus tucceti DSM 20183</name>
    <dbReference type="NCBI Taxonomy" id="1423811"/>
    <lineage>
        <taxon>Bacteria</taxon>
        <taxon>Bacillati</taxon>
        <taxon>Bacillota</taxon>
        <taxon>Bacilli</taxon>
        <taxon>Lactobacillales</taxon>
        <taxon>Lactobacillaceae</taxon>
        <taxon>Companilactobacillus</taxon>
    </lineage>
</organism>
<keyword evidence="5 9" id="KW-0812">Transmembrane</keyword>
<keyword evidence="3" id="KW-0050">Antiport</keyword>
<comment type="caution">
    <text evidence="11">The sequence shown here is derived from an EMBL/GenBank/DDBJ whole genome shotgun (WGS) entry which is preliminary data.</text>
</comment>
<feature type="transmembrane region" description="Helical" evidence="9">
    <location>
        <begin position="408"/>
        <end position="426"/>
    </location>
</feature>
<feature type="transmembrane region" description="Helical" evidence="9">
    <location>
        <begin position="12"/>
        <end position="31"/>
    </location>
</feature>
<evidence type="ECO:0000256" key="7">
    <source>
        <dbReference type="ARBA" id="ARBA00023136"/>
    </source>
</evidence>
<feature type="transmembrane region" description="Helical" evidence="9">
    <location>
        <begin position="317"/>
        <end position="336"/>
    </location>
</feature>
<evidence type="ECO:0000256" key="4">
    <source>
        <dbReference type="ARBA" id="ARBA00022475"/>
    </source>
</evidence>
<evidence type="ECO:0000256" key="3">
    <source>
        <dbReference type="ARBA" id="ARBA00022449"/>
    </source>
</evidence>
<dbReference type="STRING" id="1423811.FC72_GL000903"/>
<dbReference type="AlphaFoldDB" id="A0A0R1JBK1"/>
<dbReference type="Proteomes" id="UP000050929">
    <property type="component" value="Unassembled WGS sequence"/>
</dbReference>
<dbReference type="GO" id="GO:0015297">
    <property type="term" value="F:antiporter activity"/>
    <property type="evidence" value="ECO:0007669"/>
    <property type="project" value="UniProtKB-KW"/>
</dbReference>
<feature type="transmembrane region" description="Helical" evidence="9">
    <location>
        <begin position="195"/>
        <end position="213"/>
    </location>
</feature>
<comment type="similarity">
    <text evidence="8">Belongs to the NhaC Na(+)/H(+) (TC 2.A.35) antiporter family.</text>
</comment>
<evidence type="ECO:0000256" key="1">
    <source>
        <dbReference type="ARBA" id="ARBA00004651"/>
    </source>
</evidence>
<dbReference type="PANTHER" id="PTHR33451">
    <property type="entry name" value="MALATE-2H(+)/NA(+)-LACTATE ANTIPORTER"/>
    <property type="match status" value="1"/>
</dbReference>
<evidence type="ECO:0000256" key="9">
    <source>
        <dbReference type="SAM" id="Phobius"/>
    </source>
</evidence>
<evidence type="ECO:0000256" key="2">
    <source>
        <dbReference type="ARBA" id="ARBA00022448"/>
    </source>
</evidence>
<reference evidence="11 12" key="1">
    <citation type="journal article" date="2015" name="Genome Announc.">
        <title>Expanding the biotechnology potential of lactobacilli through comparative genomics of 213 strains and associated genera.</title>
        <authorList>
            <person name="Sun Z."/>
            <person name="Harris H.M."/>
            <person name="McCann A."/>
            <person name="Guo C."/>
            <person name="Argimon S."/>
            <person name="Zhang W."/>
            <person name="Yang X."/>
            <person name="Jeffery I.B."/>
            <person name="Cooney J.C."/>
            <person name="Kagawa T.F."/>
            <person name="Liu W."/>
            <person name="Song Y."/>
            <person name="Salvetti E."/>
            <person name="Wrobel A."/>
            <person name="Rasinkangas P."/>
            <person name="Parkhill J."/>
            <person name="Rea M.C."/>
            <person name="O'Sullivan O."/>
            <person name="Ritari J."/>
            <person name="Douillard F.P."/>
            <person name="Paul Ross R."/>
            <person name="Yang R."/>
            <person name="Briner A.E."/>
            <person name="Felis G.E."/>
            <person name="de Vos W.M."/>
            <person name="Barrangou R."/>
            <person name="Klaenhammer T.R."/>
            <person name="Caufield P.W."/>
            <person name="Cui Y."/>
            <person name="Zhang H."/>
            <person name="O'Toole P.W."/>
        </authorList>
    </citation>
    <scope>NUCLEOTIDE SEQUENCE [LARGE SCALE GENOMIC DNA]</scope>
    <source>
        <strain evidence="11 12">DSM 20183</strain>
    </source>
</reference>
<keyword evidence="4" id="KW-1003">Cell membrane</keyword>
<feature type="transmembrane region" description="Helical" evidence="9">
    <location>
        <begin position="106"/>
        <end position="127"/>
    </location>
</feature>
<dbReference type="PATRIC" id="fig|1423811.3.peg.915"/>
<feature type="transmembrane region" description="Helical" evidence="9">
    <location>
        <begin position="74"/>
        <end position="100"/>
    </location>
</feature>
<proteinExistence type="inferred from homology"/>
<keyword evidence="2" id="KW-0813">Transport</keyword>
<evidence type="ECO:0000256" key="6">
    <source>
        <dbReference type="ARBA" id="ARBA00022989"/>
    </source>
</evidence>
<keyword evidence="12" id="KW-1185">Reference proteome</keyword>
<evidence type="ECO:0000259" key="10">
    <source>
        <dbReference type="Pfam" id="PF03553"/>
    </source>
</evidence>
<sequence>MNEMEKKNRLSVLESVIIMLVMFGILGTMMIKFKMTPQVPILLTFTLLLFYGKIRGFSWNELQEGIVNGVKPGIIPMIIFVMIGVLVASWLISGVIPTIMVYGLEILNPTFFLFTVFVSCCLVGVIVGSSFTTISTLGIVFMGIGQVMGIDTVLTAGSIVSGSLFGNNMSPLSGTTNLSTGIAGVDNVFKHIRTISHTALISAAITGVIFLFVGHTSAQVDMGSVHHIINALQANFFVSPIMLLPIAVLITCAFLQVPAIPTLLSGSLTAIIMDIFINHTSFNTISNVIMKGFVLKSSDKHINAIVSGGGVSSMLDSISLILVALTLGGVLLKLGVVDNLIGKLRTSVNTPGKVVAASMLSAIGVNFLVGEQYISIILPGTTFRKNFEDLGIEPQYLSRVLASGGADINALVPWGVSGIFISGILGVSPVHFIPFAFYVWLNPLLTVVFAFVFGKNYLKSTNSKRVVSKNLVLDAK</sequence>
<dbReference type="Pfam" id="PF03553">
    <property type="entry name" value="Na_H_antiporter"/>
    <property type="match status" value="2"/>
</dbReference>
<gene>
    <name evidence="11" type="ORF">FC72_GL000903</name>
</gene>
<dbReference type="EMBL" id="AZDG01000002">
    <property type="protein sequence ID" value="KRK65434.1"/>
    <property type="molecule type" value="Genomic_DNA"/>
</dbReference>
<evidence type="ECO:0000313" key="11">
    <source>
        <dbReference type="EMBL" id="KRK65434.1"/>
    </source>
</evidence>
<feature type="transmembrane region" description="Helical" evidence="9">
    <location>
        <begin position="37"/>
        <end position="54"/>
    </location>
</feature>
<feature type="transmembrane region" description="Helical" evidence="9">
    <location>
        <begin position="139"/>
        <end position="165"/>
    </location>
</feature>
<protein>
    <submittedName>
        <fullName evidence="11">Na+ H+ antiporter</fullName>
    </submittedName>
</protein>
<accession>A0A0R1JBK1</accession>
<dbReference type="PANTHER" id="PTHR33451:SF6">
    <property type="entry name" value="NA(+)_H(+) ANTIPORTER NHAC"/>
    <property type="match status" value="1"/>
</dbReference>
<feature type="transmembrane region" description="Helical" evidence="9">
    <location>
        <begin position="432"/>
        <end position="454"/>
    </location>
</feature>
<dbReference type="InterPro" id="IPR018461">
    <property type="entry name" value="Na/H_Antiport_NhaC-like_C"/>
</dbReference>
<evidence type="ECO:0000256" key="8">
    <source>
        <dbReference type="ARBA" id="ARBA00038435"/>
    </source>
</evidence>
<evidence type="ECO:0000313" key="12">
    <source>
        <dbReference type="Proteomes" id="UP000050929"/>
    </source>
</evidence>
<evidence type="ECO:0000256" key="5">
    <source>
        <dbReference type="ARBA" id="ARBA00022692"/>
    </source>
</evidence>